<gene>
    <name evidence="4" type="ORF">LTR25_000004</name>
</gene>
<reference evidence="4 5" key="1">
    <citation type="submission" date="2023-06" db="EMBL/GenBank/DDBJ databases">
        <title>Black Yeasts Isolated from many extreme environments.</title>
        <authorList>
            <person name="Coleine C."/>
            <person name="Stajich J.E."/>
            <person name="Selbmann L."/>
        </authorList>
    </citation>
    <scope>NUCLEOTIDE SEQUENCE [LARGE SCALE GENOMIC DNA]</scope>
    <source>
        <strain evidence="4 5">CCFEE 5887</strain>
    </source>
</reference>
<dbReference type="SUPFAM" id="SSF56529">
    <property type="entry name" value="FAH"/>
    <property type="match status" value="1"/>
</dbReference>
<evidence type="ECO:0000256" key="2">
    <source>
        <dbReference type="ARBA" id="ARBA00022723"/>
    </source>
</evidence>
<dbReference type="EMBL" id="JAXLQG010000001">
    <property type="protein sequence ID" value="KAK5544997.1"/>
    <property type="molecule type" value="Genomic_DNA"/>
</dbReference>
<dbReference type="Gene3D" id="3.90.850.10">
    <property type="entry name" value="Fumarylacetoacetase-like, C-terminal domain"/>
    <property type="match status" value="1"/>
</dbReference>
<dbReference type="AlphaFoldDB" id="A0AAV9QKH1"/>
<name>A0AAV9QKH1_9PEZI</name>
<keyword evidence="2" id="KW-0479">Metal-binding</keyword>
<evidence type="ECO:0000256" key="1">
    <source>
        <dbReference type="ARBA" id="ARBA00010211"/>
    </source>
</evidence>
<dbReference type="GO" id="GO:0050163">
    <property type="term" value="F:oxaloacetate tautomerase activity"/>
    <property type="evidence" value="ECO:0007669"/>
    <property type="project" value="UniProtKB-ARBA"/>
</dbReference>
<dbReference type="InterPro" id="IPR011234">
    <property type="entry name" value="Fumarylacetoacetase-like_C"/>
</dbReference>
<dbReference type="FunFam" id="3.90.850.10:FF:000002">
    <property type="entry name" value="2-hydroxyhepta-2,4-diene-1,7-dioate isomerase"/>
    <property type="match status" value="1"/>
</dbReference>
<evidence type="ECO:0000259" key="3">
    <source>
        <dbReference type="Pfam" id="PF01557"/>
    </source>
</evidence>
<comment type="similarity">
    <text evidence="1">Belongs to the FAH family.</text>
</comment>
<feature type="domain" description="Fumarylacetoacetase-like C-terminal" evidence="3">
    <location>
        <begin position="78"/>
        <end position="281"/>
    </location>
</feature>
<protein>
    <recommendedName>
        <fullName evidence="3">Fumarylacetoacetase-like C-terminal domain-containing protein</fullName>
    </recommendedName>
</protein>
<dbReference type="GO" id="GO:0046872">
    <property type="term" value="F:metal ion binding"/>
    <property type="evidence" value="ECO:0007669"/>
    <property type="project" value="UniProtKB-KW"/>
</dbReference>
<evidence type="ECO:0000313" key="4">
    <source>
        <dbReference type="EMBL" id="KAK5544997.1"/>
    </source>
</evidence>
<dbReference type="PANTHER" id="PTHR11820:SF100">
    <property type="entry name" value="FUMARYLACETOACETATE HYDROLASE FAMILY PROTEIN (AFU_ORTHOLOGUE AFUA_4G01490)"/>
    <property type="match status" value="1"/>
</dbReference>
<organism evidence="4 5">
    <name type="scientific">Vermiconidia calcicola</name>
    <dbReference type="NCBI Taxonomy" id="1690605"/>
    <lineage>
        <taxon>Eukaryota</taxon>
        <taxon>Fungi</taxon>
        <taxon>Dikarya</taxon>
        <taxon>Ascomycota</taxon>
        <taxon>Pezizomycotina</taxon>
        <taxon>Dothideomycetes</taxon>
        <taxon>Dothideomycetidae</taxon>
        <taxon>Mycosphaerellales</taxon>
        <taxon>Extremaceae</taxon>
        <taxon>Vermiconidia</taxon>
    </lineage>
</organism>
<dbReference type="GO" id="GO:0006107">
    <property type="term" value="P:oxaloacetate metabolic process"/>
    <property type="evidence" value="ECO:0007669"/>
    <property type="project" value="UniProtKB-ARBA"/>
</dbReference>
<dbReference type="PANTHER" id="PTHR11820">
    <property type="entry name" value="ACYLPYRUVASE"/>
    <property type="match status" value="1"/>
</dbReference>
<dbReference type="Pfam" id="PF01557">
    <property type="entry name" value="FAA_hydrolase"/>
    <property type="match status" value="1"/>
</dbReference>
<proteinExistence type="inferred from homology"/>
<dbReference type="InterPro" id="IPR036663">
    <property type="entry name" value="Fumarylacetoacetase_C_sf"/>
</dbReference>
<sequence length="295" mass="32369">MSFSRLIRFRADDGNVYFGEPEIAGGDQLERELGQKTLFATVLNGTSPFDLSPGSGEHKQVEQILPILEAHDVPLVKCIGLNYFKHIQEGGRSPPPYPSVFTKAPTSVAPYNEAVSIPKLAQDDQLDYEGELSLVIGKTGKNIDKKEALDYVAGYVVSNDVSARKWQRDPKFAGAVPQWDFAKGFDSFAPLGPMLVSPKVVGNASNLCLQTWVNDELRQDSNTSDLLFGVEAIVAFISYGTTIQTGTVVMTGTPAGVAMGMKPKPKYLNDGDVVRVRIEHLRHDVTASRRYVDYK</sequence>
<dbReference type="Proteomes" id="UP001345827">
    <property type="component" value="Unassembled WGS sequence"/>
</dbReference>
<accession>A0AAV9QKH1</accession>
<comment type="caution">
    <text evidence="4">The sequence shown here is derived from an EMBL/GenBank/DDBJ whole genome shotgun (WGS) entry which is preliminary data.</text>
</comment>
<keyword evidence="5" id="KW-1185">Reference proteome</keyword>
<evidence type="ECO:0000313" key="5">
    <source>
        <dbReference type="Proteomes" id="UP001345827"/>
    </source>
</evidence>